<evidence type="ECO:0000256" key="1">
    <source>
        <dbReference type="ARBA" id="ARBA00001974"/>
    </source>
</evidence>
<gene>
    <name evidence="10" type="ORF">HG263_10935</name>
</gene>
<evidence type="ECO:0000256" key="4">
    <source>
        <dbReference type="ARBA" id="ARBA00022827"/>
    </source>
</evidence>
<comment type="cofactor">
    <cofactor evidence="1">
        <name>FAD</name>
        <dbReference type="ChEBI" id="CHEBI:57692"/>
    </cofactor>
</comment>
<evidence type="ECO:0000256" key="5">
    <source>
        <dbReference type="ARBA" id="ARBA00023002"/>
    </source>
</evidence>
<dbReference type="Gene3D" id="3.30.9.10">
    <property type="entry name" value="D-Amino Acid Oxidase, subunit A, domain 2"/>
    <property type="match status" value="1"/>
</dbReference>
<dbReference type="InterPro" id="IPR036188">
    <property type="entry name" value="FAD/NAD-bd_sf"/>
</dbReference>
<organism evidence="10 11">
    <name type="scientific">Pseudoalteromonas caenipelagi</name>
    <dbReference type="NCBI Taxonomy" id="2726988"/>
    <lineage>
        <taxon>Bacteria</taxon>
        <taxon>Pseudomonadati</taxon>
        <taxon>Pseudomonadota</taxon>
        <taxon>Gammaproteobacteria</taxon>
        <taxon>Alteromonadales</taxon>
        <taxon>Pseudoalteromonadaceae</taxon>
        <taxon>Pseudoalteromonas</taxon>
    </lineage>
</organism>
<dbReference type="EC" id="1.4.3.3" evidence="6"/>
<keyword evidence="11" id="KW-1185">Reference proteome</keyword>
<dbReference type="GO" id="GO:0003884">
    <property type="term" value="F:D-amino-acid oxidase activity"/>
    <property type="evidence" value="ECO:0007669"/>
    <property type="project" value="UniProtKB-EC"/>
</dbReference>
<feature type="domain" description="FAD dependent oxidoreductase" evidence="9">
    <location>
        <begin position="5"/>
        <end position="331"/>
    </location>
</feature>
<dbReference type="Pfam" id="PF01266">
    <property type="entry name" value="DAO"/>
    <property type="match status" value="1"/>
</dbReference>
<reference evidence="10 11" key="1">
    <citation type="submission" date="2020-04" db="EMBL/GenBank/DDBJ databases">
        <title>Pseudoalteromonas caenipelagi sp. nov., isolated from a tidal flat.</title>
        <authorList>
            <person name="Park S."/>
            <person name="Yoon J.-H."/>
        </authorList>
    </citation>
    <scope>NUCLEOTIDE SEQUENCE [LARGE SCALE GENOMIC DNA]</scope>
    <source>
        <strain evidence="10 11">JBTF-M23</strain>
    </source>
</reference>
<evidence type="ECO:0000256" key="3">
    <source>
        <dbReference type="ARBA" id="ARBA00022630"/>
    </source>
</evidence>
<keyword evidence="4" id="KW-0274">FAD</keyword>
<evidence type="ECO:0000259" key="9">
    <source>
        <dbReference type="Pfam" id="PF01266"/>
    </source>
</evidence>
<dbReference type="InterPro" id="IPR006076">
    <property type="entry name" value="FAD-dep_OxRdtase"/>
</dbReference>
<dbReference type="PANTHER" id="PTHR11530">
    <property type="entry name" value="D-AMINO ACID OXIDASE"/>
    <property type="match status" value="1"/>
</dbReference>
<dbReference type="RefSeq" id="WP_171626122.1">
    <property type="nucleotide sequence ID" value="NZ_JABBPG010000004.1"/>
</dbReference>
<dbReference type="SUPFAM" id="SSF51905">
    <property type="entry name" value="FAD/NAD(P)-binding domain"/>
    <property type="match status" value="1"/>
</dbReference>
<dbReference type="PANTHER" id="PTHR11530:SF11">
    <property type="entry name" value="D-ASPARTATE OXIDASE"/>
    <property type="match status" value="1"/>
</dbReference>
<comment type="similarity">
    <text evidence="2">Belongs to the DAMOX/DASOX family.</text>
</comment>
<comment type="catalytic activity">
    <reaction evidence="8">
        <text>a D-alpha-amino acid + O2 + H2O = a 2-oxocarboxylate + H2O2 + NH4(+)</text>
        <dbReference type="Rhea" id="RHEA:21816"/>
        <dbReference type="ChEBI" id="CHEBI:15377"/>
        <dbReference type="ChEBI" id="CHEBI:15379"/>
        <dbReference type="ChEBI" id="CHEBI:16240"/>
        <dbReference type="ChEBI" id="CHEBI:28938"/>
        <dbReference type="ChEBI" id="CHEBI:35179"/>
        <dbReference type="ChEBI" id="CHEBI:59871"/>
        <dbReference type="EC" id="1.4.3.3"/>
    </reaction>
    <physiologicalReaction direction="left-to-right" evidence="8">
        <dbReference type="Rhea" id="RHEA:21817"/>
    </physiologicalReaction>
</comment>
<dbReference type="GO" id="GO:0046416">
    <property type="term" value="P:D-amino acid metabolic process"/>
    <property type="evidence" value="ECO:0007669"/>
    <property type="project" value="InterPro"/>
</dbReference>
<evidence type="ECO:0000256" key="2">
    <source>
        <dbReference type="ARBA" id="ARBA00006730"/>
    </source>
</evidence>
<name>A0A849VCD7_9GAMM</name>
<dbReference type="InterPro" id="IPR023209">
    <property type="entry name" value="DAO"/>
</dbReference>
<dbReference type="SUPFAM" id="SSF54373">
    <property type="entry name" value="FAD-linked reductases, C-terminal domain"/>
    <property type="match status" value="1"/>
</dbReference>
<dbReference type="GO" id="GO:0071949">
    <property type="term" value="F:FAD binding"/>
    <property type="evidence" value="ECO:0007669"/>
    <property type="project" value="InterPro"/>
</dbReference>
<evidence type="ECO:0000256" key="6">
    <source>
        <dbReference type="ARBA" id="ARBA00039101"/>
    </source>
</evidence>
<protein>
    <recommendedName>
        <fullName evidence="7">D-amino-acid oxidase</fullName>
        <ecNumber evidence="6">1.4.3.3</ecNumber>
    </recommendedName>
</protein>
<dbReference type="Gene3D" id="3.50.50.60">
    <property type="entry name" value="FAD/NAD(P)-binding domain"/>
    <property type="match status" value="1"/>
</dbReference>
<dbReference type="EMBL" id="JABBPG010000004">
    <property type="protein sequence ID" value="NOU51042.1"/>
    <property type="molecule type" value="Genomic_DNA"/>
</dbReference>
<accession>A0A849VCD7</accession>
<dbReference type="AlphaFoldDB" id="A0A849VCD7"/>
<keyword evidence="5" id="KW-0560">Oxidoreductase</keyword>
<sequence>MKKPKVAILGFGLVGRIAALMLHERYQLHIFEAAPNANDNGAGALAAAMLAPMAESVICDTDIAELGVEAMALWPKLLAALPSSVMYQQSGTLIVAHPQDMGDLRSFEQRLKPMAGHYAQQASSQDIARLEPELAGRFHQGIYLPSEGQLDNQAFYKASFELLQTTDSQFYFGQSVELHQEAQGRIKVNDAEFDWVVDCRGIGAKQQLHGLRGVRGEVARIYAPEVSLHRPVRLMHPRYPIYIAPKPNNEFVIGATEIESQDSGSITVRSTLELLSAAYTVHSGFAEGRVMALNAGLRPAFSDNRPKTSVHGNVISINGLYRHGYLLAPAVVKQALSKELL</sequence>
<keyword evidence="3" id="KW-0285">Flavoprotein</keyword>
<evidence type="ECO:0000256" key="7">
    <source>
        <dbReference type="ARBA" id="ARBA00039751"/>
    </source>
</evidence>
<evidence type="ECO:0000313" key="11">
    <source>
        <dbReference type="Proteomes" id="UP000586305"/>
    </source>
</evidence>
<evidence type="ECO:0000256" key="8">
    <source>
        <dbReference type="ARBA" id="ARBA00049547"/>
    </source>
</evidence>
<comment type="caution">
    <text evidence="10">The sequence shown here is derived from an EMBL/GenBank/DDBJ whole genome shotgun (WGS) entry which is preliminary data.</text>
</comment>
<evidence type="ECO:0000313" key="10">
    <source>
        <dbReference type="EMBL" id="NOU51042.1"/>
    </source>
</evidence>
<dbReference type="Proteomes" id="UP000586305">
    <property type="component" value="Unassembled WGS sequence"/>
</dbReference>
<proteinExistence type="inferred from homology"/>